<proteinExistence type="inferred from homology"/>
<dbReference type="InterPro" id="IPR000667">
    <property type="entry name" value="Peptidase_S13"/>
</dbReference>
<dbReference type="EMBL" id="QRBF01000010">
    <property type="protein sequence ID" value="RDS80311.1"/>
    <property type="molecule type" value="Genomic_DNA"/>
</dbReference>
<dbReference type="AlphaFoldDB" id="A0A370WW77"/>
<evidence type="ECO:0000313" key="4">
    <source>
        <dbReference type="EMBL" id="RDS80311.1"/>
    </source>
</evidence>
<organism evidence="4 5">
    <name type="scientific">Dyella psychrodurans</name>
    <dbReference type="NCBI Taxonomy" id="1927960"/>
    <lineage>
        <taxon>Bacteria</taxon>
        <taxon>Pseudomonadati</taxon>
        <taxon>Pseudomonadota</taxon>
        <taxon>Gammaproteobacteria</taxon>
        <taxon>Lysobacterales</taxon>
        <taxon>Rhodanobacteraceae</taxon>
        <taxon>Dyella</taxon>
    </lineage>
</organism>
<keyword evidence="2 4" id="KW-0378">Hydrolase</keyword>
<evidence type="ECO:0000313" key="5">
    <source>
        <dbReference type="Proteomes" id="UP000255334"/>
    </source>
</evidence>
<dbReference type="RefSeq" id="WP_115479765.1">
    <property type="nucleotide sequence ID" value="NZ_QRBF01000010.1"/>
</dbReference>
<feature type="signal peptide" evidence="3">
    <location>
        <begin position="1"/>
        <end position="27"/>
    </location>
</feature>
<evidence type="ECO:0000256" key="2">
    <source>
        <dbReference type="ARBA" id="ARBA00022801"/>
    </source>
</evidence>
<comment type="similarity">
    <text evidence="1">Belongs to the peptidase S13 family.</text>
</comment>
<dbReference type="Gene3D" id="3.40.710.10">
    <property type="entry name" value="DD-peptidase/beta-lactamase superfamily"/>
    <property type="match status" value="2"/>
</dbReference>
<reference evidence="4 5" key="1">
    <citation type="submission" date="2018-07" db="EMBL/GenBank/DDBJ databases">
        <title>Dyella monticola sp. nov. and Dyella psychrodurans sp. nov. isolated from monsoon evergreen broad-leaved forest soil of Dinghu Mountain, China.</title>
        <authorList>
            <person name="Gao Z."/>
            <person name="Qiu L."/>
        </authorList>
    </citation>
    <scope>NUCLEOTIDE SEQUENCE [LARGE SCALE GENOMIC DNA]</scope>
    <source>
        <strain evidence="4 5">4MSK11</strain>
    </source>
</reference>
<dbReference type="GO" id="GO:0006508">
    <property type="term" value="P:proteolysis"/>
    <property type="evidence" value="ECO:0007669"/>
    <property type="project" value="InterPro"/>
</dbReference>
<dbReference type="OrthoDB" id="9802627at2"/>
<feature type="chain" id="PRO_5016670786" evidence="3">
    <location>
        <begin position="28"/>
        <end position="516"/>
    </location>
</feature>
<dbReference type="Gene3D" id="3.50.80.20">
    <property type="entry name" value="D-Ala-D-Ala carboxypeptidase C, peptidase S13"/>
    <property type="match status" value="1"/>
</dbReference>
<evidence type="ECO:0000256" key="1">
    <source>
        <dbReference type="ARBA" id="ARBA00006096"/>
    </source>
</evidence>
<gene>
    <name evidence="4" type="primary">dacB</name>
    <name evidence="4" type="ORF">DWU99_19475</name>
</gene>
<comment type="caution">
    <text evidence="4">The sequence shown here is derived from an EMBL/GenBank/DDBJ whole genome shotgun (WGS) entry which is preliminary data.</text>
</comment>
<dbReference type="PANTHER" id="PTHR30023">
    <property type="entry name" value="D-ALANYL-D-ALANINE CARBOXYPEPTIDASE"/>
    <property type="match status" value="1"/>
</dbReference>
<dbReference type="InterPro" id="IPR012338">
    <property type="entry name" value="Beta-lactam/transpept-like"/>
</dbReference>
<keyword evidence="4" id="KW-0121">Carboxypeptidase</keyword>
<protein>
    <submittedName>
        <fullName evidence="4">D-alanyl-D-alanine carboxypeptidase/D-alanyl-D-alanine-endopeptidase</fullName>
        <ecNumber evidence="4">3.4.16.4</ecNumber>
    </submittedName>
</protein>
<keyword evidence="4" id="KW-0645">Protease</keyword>
<accession>A0A370WW77</accession>
<dbReference type="SUPFAM" id="SSF56601">
    <property type="entry name" value="beta-lactamase/transpeptidase-like"/>
    <property type="match status" value="1"/>
</dbReference>
<keyword evidence="3" id="KW-0732">Signal</keyword>
<keyword evidence="5" id="KW-1185">Reference proteome</keyword>
<evidence type="ECO:0000256" key="3">
    <source>
        <dbReference type="SAM" id="SignalP"/>
    </source>
</evidence>
<dbReference type="NCBIfam" id="TIGR00666">
    <property type="entry name" value="PBP4"/>
    <property type="match status" value="1"/>
</dbReference>
<dbReference type="PRINTS" id="PR00922">
    <property type="entry name" value="DADACBPTASE3"/>
</dbReference>
<dbReference type="EC" id="3.4.16.4" evidence="4"/>
<dbReference type="PANTHER" id="PTHR30023:SF0">
    <property type="entry name" value="PENICILLIN-SENSITIVE CARBOXYPEPTIDASE A"/>
    <property type="match status" value="1"/>
</dbReference>
<dbReference type="Proteomes" id="UP000255334">
    <property type="component" value="Unassembled WGS sequence"/>
</dbReference>
<dbReference type="Pfam" id="PF02113">
    <property type="entry name" value="Peptidase_S13"/>
    <property type="match status" value="1"/>
</dbReference>
<dbReference type="GO" id="GO:0009002">
    <property type="term" value="F:serine-type D-Ala-D-Ala carboxypeptidase activity"/>
    <property type="evidence" value="ECO:0007669"/>
    <property type="project" value="UniProtKB-EC"/>
</dbReference>
<sequence length="516" mass="54832">MNVFLSPSLRRLGAACALLGAIVAAHASDNATVAAATSIQQLTTAIDSQVAQTRYNSSSWGIAVVSLDTGRTLYAHDADHLLQPASTAKLYTAALVLDTLGTDYRIPTQLLVTRPIEHGQLDGPLILHGMGDPTLGTPDTNSDWADQLATQLAANGVHEVHGDLIADDSYFSGPPAGSGWEARDLQSWFAVPSSALSVQENVVDLTVTPSSQPGGSVSLMFDPPGALPHVVNTMTTGAQHTRSDINLYRAPGDGTLYAFGNMPARAEPQTFRLAIADPAWFAGTLLRSALARHGIRIEGQVRVQHWPEQNHIGLDKATVVAQVLSPPVMDVLSRGLKRSQNLYLQNLLQIAGVKAQANAEQSGDPSEGFLSSEAWAIRAMHQLLDRIGIAPDAAQIEEGAGLSREDLATPNAMVQLLSYLSNQPYSAQLRNALPSAGVDGTLEFRMRDSAAADNVQAKTGSMTYVHCLAGYVTTASGERLAFALMVNNYVRQGDDPSASRDLDAIAEMLAAFQGHT</sequence>
<name>A0A370WW77_9GAMM</name>
<dbReference type="GO" id="GO:0000270">
    <property type="term" value="P:peptidoglycan metabolic process"/>
    <property type="evidence" value="ECO:0007669"/>
    <property type="project" value="TreeGrafter"/>
</dbReference>